<dbReference type="FunFam" id="1.25.40.20:FF:000412">
    <property type="entry name" value="Ankyrin repeat-containing protein ITN1 isoform C"/>
    <property type="match status" value="1"/>
</dbReference>
<dbReference type="InterPro" id="IPR036770">
    <property type="entry name" value="Ankyrin_rpt-contain_sf"/>
</dbReference>
<dbReference type="Pfam" id="PF13962">
    <property type="entry name" value="PGG"/>
    <property type="match status" value="1"/>
</dbReference>
<dbReference type="PANTHER" id="PTHR24177:SF292">
    <property type="entry name" value="ANKYRIN REPEAT FAMILY PROTEIN-RELATED"/>
    <property type="match status" value="1"/>
</dbReference>
<gene>
    <name evidence="4" type="ORF">M0R45_005059</name>
</gene>
<dbReference type="Pfam" id="PF12796">
    <property type="entry name" value="Ank_2"/>
    <property type="match status" value="1"/>
</dbReference>
<accession>A0AAW1YLM5</accession>
<dbReference type="Proteomes" id="UP001457282">
    <property type="component" value="Unassembled WGS sequence"/>
</dbReference>
<feature type="transmembrane region" description="Helical" evidence="2">
    <location>
        <begin position="729"/>
        <end position="747"/>
    </location>
</feature>
<evidence type="ECO:0000259" key="3">
    <source>
        <dbReference type="Pfam" id="PF13962"/>
    </source>
</evidence>
<evidence type="ECO:0000256" key="1">
    <source>
        <dbReference type="SAM" id="MobiDB-lite"/>
    </source>
</evidence>
<feature type="transmembrane region" description="Helical" evidence="2">
    <location>
        <begin position="696"/>
        <end position="722"/>
    </location>
</feature>
<dbReference type="AlphaFoldDB" id="A0AAW1YLM5"/>
<proteinExistence type="predicted"/>
<dbReference type="SUPFAM" id="SSF48403">
    <property type="entry name" value="Ankyrin repeat"/>
    <property type="match status" value="2"/>
</dbReference>
<keyword evidence="2" id="KW-0472">Membrane</keyword>
<dbReference type="InterPro" id="IPR026961">
    <property type="entry name" value="PGG_dom"/>
</dbReference>
<feature type="transmembrane region" description="Helical" evidence="2">
    <location>
        <begin position="656"/>
        <end position="676"/>
    </location>
</feature>
<reference evidence="4 5" key="1">
    <citation type="journal article" date="2023" name="G3 (Bethesda)">
        <title>A chromosome-length genome assembly and annotation of blackberry (Rubus argutus, cv. 'Hillquist').</title>
        <authorList>
            <person name="Bruna T."/>
            <person name="Aryal R."/>
            <person name="Dudchenko O."/>
            <person name="Sargent D.J."/>
            <person name="Mead D."/>
            <person name="Buti M."/>
            <person name="Cavallini A."/>
            <person name="Hytonen T."/>
            <person name="Andres J."/>
            <person name="Pham M."/>
            <person name="Weisz D."/>
            <person name="Mascagni F."/>
            <person name="Usai G."/>
            <person name="Natali L."/>
            <person name="Bassil N."/>
            <person name="Fernandez G.E."/>
            <person name="Lomsadze A."/>
            <person name="Armour M."/>
            <person name="Olukolu B."/>
            <person name="Poorten T."/>
            <person name="Britton C."/>
            <person name="Davik J."/>
            <person name="Ashrafi H."/>
            <person name="Aiden E.L."/>
            <person name="Borodovsky M."/>
            <person name="Worthington M."/>
        </authorList>
    </citation>
    <scope>NUCLEOTIDE SEQUENCE [LARGE SCALE GENOMIC DNA]</scope>
    <source>
        <strain evidence="4">PI 553951</strain>
    </source>
</reference>
<feature type="region of interest" description="Disordered" evidence="1">
    <location>
        <begin position="30"/>
        <end position="67"/>
    </location>
</feature>
<dbReference type="GO" id="GO:0016020">
    <property type="term" value="C:membrane"/>
    <property type="evidence" value="ECO:0007669"/>
    <property type="project" value="TreeGrafter"/>
</dbReference>
<feature type="transmembrane region" description="Helical" evidence="2">
    <location>
        <begin position="615"/>
        <end position="635"/>
    </location>
</feature>
<dbReference type="Gene3D" id="1.25.40.20">
    <property type="entry name" value="Ankyrin repeat-containing domain"/>
    <property type="match status" value="2"/>
</dbReference>
<name>A0AAW1YLM5_RUBAR</name>
<organism evidence="4 5">
    <name type="scientific">Rubus argutus</name>
    <name type="common">Southern blackberry</name>
    <dbReference type="NCBI Taxonomy" id="59490"/>
    <lineage>
        <taxon>Eukaryota</taxon>
        <taxon>Viridiplantae</taxon>
        <taxon>Streptophyta</taxon>
        <taxon>Embryophyta</taxon>
        <taxon>Tracheophyta</taxon>
        <taxon>Spermatophyta</taxon>
        <taxon>Magnoliopsida</taxon>
        <taxon>eudicotyledons</taxon>
        <taxon>Gunneridae</taxon>
        <taxon>Pentapetalae</taxon>
        <taxon>rosids</taxon>
        <taxon>fabids</taxon>
        <taxon>Rosales</taxon>
        <taxon>Rosaceae</taxon>
        <taxon>Rosoideae</taxon>
        <taxon>Rosoideae incertae sedis</taxon>
        <taxon>Rubus</taxon>
    </lineage>
</organism>
<keyword evidence="2" id="KW-0812">Transmembrane</keyword>
<comment type="caution">
    <text evidence="4">The sequence shown here is derived from an EMBL/GenBank/DDBJ whole genome shotgun (WGS) entry which is preliminary data.</text>
</comment>
<sequence length="774" mass="85230">MSENLMTSSTIEVEQGFQPKFRTFQKSLQAKPSCATSDGGDNTGATSGRPSCATSDGGYSSTGPQYSRTTSATLSYGGYDSSGGKSSCRPGCHPLPPGLGTPIIAIIHSPEFTFSGWDNSTENVDVQIGHNQQQENDLEATCAAEEAERRQGEDAASPVVTHSSPTSICWPLRKFLDRGRNESPSISLNNDIAGPPSEHVPNNNLANSSNIMSSVINSDLVPYVPLHLAALKGDWNTAKIILRSKPSAVRAKITKGSETILHIAAGAKHTFFVEELVKWMTAEDLELKNDVDNTALFFAAVSGIKRIAEVMVDVNPRLPQIRGSNNSTALLMATLLGHREMVWYLYSKTKRILTYQDRVGLLIAAITADLYDVALDIVKKHPEMALARDGNEETALHVMARKPSAYLNGSQLGLWKRCIVSFPSDFKRSCEIKAKHAQATELVKQLWKKVLTTLENDSKIGDLIRIPSRLLFTAAELGNLDFLIILMRSYPNLIWKVDEQNRSIFHVAVIHRQEKVFNLIYELGGLKDLIASYKDENNNNMLHLAAKIAPANRLNTDIGAAFQLRRELLWFKEVEKNVQPLYRDMRNSDGKTPQVLFTEEHKELLKEGEKWMKGTASSCMVVATLIATVMFAVFVPGGNSIEKGDPKLIHSIAFKVFVMSDAVSLVSSATSILSFLSILTSRYTEGDFLHSLPNRLIIGLATLFISIATMMITYVTALFIVLGSGNTGIKALITLVAVIPVSFYALMQFPLLSDMISHTYISRVSFRSSNHLLQ</sequence>
<protein>
    <recommendedName>
        <fullName evidence="3">PGG domain-containing protein</fullName>
    </recommendedName>
</protein>
<evidence type="ECO:0000313" key="5">
    <source>
        <dbReference type="Proteomes" id="UP001457282"/>
    </source>
</evidence>
<dbReference type="EMBL" id="JBEDUW010000001">
    <property type="protein sequence ID" value="KAK9949541.1"/>
    <property type="molecule type" value="Genomic_DNA"/>
</dbReference>
<evidence type="ECO:0000313" key="4">
    <source>
        <dbReference type="EMBL" id="KAK9949541.1"/>
    </source>
</evidence>
<dbReference type="PANTHER" id="PTHR24177">
    <property type="entry name" value="CASKIN"/>
    <property type="match status" value="1"/>
</dbReference>
<feature type="domain" description="PGG" evidence="3">
    <location>
        <begin position="609"/>
        <end position="721"/>
    </location>
</feature>
<dbReference type="InterPro" id="IPR002110">
    <property type="entry name" value="Ankyrin_rpt"/>
</dbReference>
<evidence type="ECO:0000256" key="2">
    <source>
        <dbReference type="SAM" id="Phobius"/>
    </source>
</evidence>
<keyword evidence="2" id="KW-1133">Transmembrane helix</keyword>
<keyword evidence="5" id="KW-1185">Reference proteome</keyword>